<reference evidence="10" key="1">
    <citation type="submission" date="2022-08" db="EMBL/GenBank/DDBJ databases">
        <title>Genome sequencing of Nocardioides sp. STR2.</title>
        <authorList>
            <person name="So Y."/>
        </authorList>
    </citation>
    <scope>NUCLEOTIDE SEQUENCE</scope>
    <source>
        <strain evidence="10">STR2</strain>
    </source>
</reference>
<evidence type="ECO:0000313" key="11">
    <source>
        <dbReference type="Proteomes" id="UP001074726"/>
    </source>
</evidence>
<feature type="transmembrane region" description="Helical" evidence="8">
    <location>
        <begin position="104"/>
        <end position="124"/>
    </location>
</feature>
<evidence type="ECO:0000256" key="5">
    <source>
        <dbReference type="ARBA" id="ARBA00022989"/>
    </source>
</evidence>
<evidence type="ECO:0000256" key="3">
    <source>
        <dbReference type="ARBA" id="ARBA00022475"/>
    </source>
</evidence>
<organism evidence="10 11">
    <name type="scientific">Nocardioides pini</name>
    <dbReference type="NCBI Taxonomy" id="2975053"/>
    <lineage>
        <taxon>Bacteria</taxon>
        <taxon>Bacillati</taxon>
        <taxon>Actinomycetota</taxon>
        <taxon>Actinomycetes</taxon>
        <taxon>Propionibacteriales</taxon>
        <taxon>Nocardioidaceae</taxon>
        <taxon>Nocardioides</taxon>
    </lineage>
</organism>
<dbReference type="PROSITE" id="PS50850">
    <property type="entry name" value="MFS"/>
    <property type="match status" value="1"/>
</dbReference>
<evidence type="ECO:0000259" key="9">
    <source>
        <dbReference type="PROSITE" id="PS50850"/>
    </source>
</evidence>
<dbReference type="InterPro" id="IPR050171">
    <property type="entry name" value="MFS_Transporters"/>
</dbReference>
<feature type="transmembrane region" description="Helical" evidence="8">
    <location>
        <begin position="239"/>
        <end position="258"/>
    </location>
</feature>
<keyword evidence="6 8" id="KW-0472">Membrane</keyword>
<evidence type="ECO:0000256" key="6">
    <source>
        <dbReference type="ARBA" id="ARBA00023136"/>
    </source>
</evidence>
<keyword evidence="2" id="KW-0813">Transport</keyword>
<dbReference type="Gene3D" id="1.20.1250.20">
    <property type="entry name" value="MFS general substrate transporter like domains"/>
    <property type="match status" value="1"/>
</dbReference>
<dbReference type="SUPFAM" id="SSF103473">
    <property type="entry name" value="MFS general substrate transporter"/>
    <property type="match status" value="1"/>
</dbReference>
<feature type="region of interest" description="Disordered" evidence="7">
    <location>
        <begin position="390"/>
        <end position="410"/>
    </location>
</feature>
<feature type="transmembrane region" description="Helical" evidence="8">
    <location>
        <begin position="270"/>
        <end position="303"/>
    </location>
</feature>
<dbReference type="InterPro" id="IPR020846">
    <property type="entry name" value="MFS_dom"/>
</dbReference>
<evidence type="ECO:0000313" key="10">
    <source>
        <dbReference type="EMBL" id="MCY4727021.1"/>
    </source>
</evidence>
<dbReference type="PANTHER" id="PTHR23517:SF2">
    <property type="entry name" value="MULTIDRUG RESISTANCE PROTEIN MDTH"/>
    <property type="match status" value="1"/>
</dbReference>
<dbReference type="EMBL" id="JAPPUX010000003">
    <property type="protein sequence ID" value="MCY4727021.1"/>
    <property type="molecule type" value="Genomic_DNA"/>
</dbReference>
<feature type="transmembrane region" description="Helical" evidence="8">
    <location>
        <begin position="40"/>
        <end position="63"/>
    </location>
</feature>
<evidence type="ECO:0000256" key="8">
    <source>
        <dbReference type="SAM" id="Phobius"/>
    </source>
</evidence>
<evidence type="ECO:0000256" key="2">
    <source>
        <dbReference type="ARBA" id="ARBA00022448"/>
    </source>
</evidence>
<dbReference type="Pfam" id="PF07690">
    <property type="entry name" value="MFS_1"/>
    <property type="match status" value="1"/>
</dbReference>
<keyword evidence="4 8" id="KW-0812">Transmembrane</keyword>
<evidence type="ECO:0000256" key="1">
    <source>
        <dbReference type="ARBA" id="ARBA00004651"/>
    </source>
</evidence>
<keyword evidence="5 8" id="KW-1133">Transmembrane helix</keyword>
<proteinExistence type="predicted"/>
<keyword evidence="11" id="KW-1185">Reference proteome</keyword>
<dbReference type="RefSeq" id="WP_268111982.1">
    <property type="nucleotide sequence ID" value="NZ_JAPPUX010000003.1"/>
</dbReference>
<feature type="transmembrane region" description="Helical" evidence="8">
    <location>
        <begin position="207"/>
        <end position="224"/>
    </location>
</feature>
<comment type="caution">
    <text evidence="10">The sequence shown here is derived from an EMBL/GenBank/DDBJ whole genome shotgun (WGS) entry which is preliminary data.</text>
</comment>
<accession>A0ABT4CDY2</accession>
<keyword evidence="3" id="KW-1003">Cell membrane</keyword>
<feature type="transmembrane region" description="Helical" evidence="8">
    <location>
        <begin position="359"/>
        <end position="382"/>
    </location>
</feature>
<dbReference type="InterPro" id="IPR036259">
    <property type="entry name" value="MFS_trans_sf"/>
</dbReference>
<dbReference type="InterPro" id="IPR011701">
    <property type="entry name" value="MFS"/>
</dbReference>
<dbReference type="Proteomes" id="UP001074726">
    <property type="component" value="Unassembled WGS sequence"/>
</dbReference>
<comment type="subcellular location">
    <subcellularLocation>
        <location evidence="1">Cell membrane</location>
        <topology evidence="1">Multi-pass membrane protein</topology>
    </subcellularLocation>
</comment>
<name>A0ABT4CDY2_9ACTN</name>
<evidence type="ECO:0000256" key="7">
    <source>
        <dbReference type="SAM" id="MobiDB-lite"/>
    </source>
</evidence>
<feature type="domain" description="Major facilitator superfamily (MFS) profile" evidence="9">
    <location>
        <begin position="9"/>
        <end position="383"/>
    </location>
</feature>
<protein>
    <submittedName>
        <fullName evidence="10">MFS transporter</fullName>
    </submittedName>
</protein>
<feature type="transmembrane region" description="Helical" evidence="8">
    <location>
        <begin position="9"/>
        <end position="34"/>
    </location>
</feature>
<evidence type="ECO:0000256" key="4">
    <source>
        <dbReference type="ARBA" id="ARBA00022692"/>
    </source>
</evidence>
<gene>
    <name evidence="10" type="ORF">NYO98_12105</name>
</gene>
<dbReference type="PANTHER" id="PTHR23517">
    <property type="entry name" value="RESISTANCE PROTEIN MDTM, PUTATIVE-RELATED-RELATED"/>
    <property type="match status" value="1"/>
</dbReference>
<sequence>MRLRDLPRVVWALAVARFVSSAASFTMLFLTLYLTGPRDVGTATAGLLVGCVGVGALAGNFTGGRWGDRMGHRRVLLAASSSGGLLLMVVPLLPVWLLTVVFPVAAYLLATGSLSAGALSATAVPRGERRTAVALARASSNAGFVVGPPLGALLVSWSYDALFVVDGLVVVLVRLVLSRVLPPETSAPAVAPTGGGLWRSVRVDRSLLVLLVGVVLVDLVYRQLYSTLPLHLRDEGQPVWLYATVIAVGSAVILVLEIPVTQWLTGRDALGIVATGYALVGIGTAMFALPVTVVSVLLAMLVLTVGEILYKTTATAHVLDQAPDHLVGQYQGLYSGAATSGTLLAAPVGTAVYAAAPALLWPLMAAVAMAAAAFVLLARRVAVPDAGLSRRSPEATLRGSPGTAQRRRAG</sequence>
<feature type="transmembrane region" description="Helical" evidence="8">
    <location>
        <begin position="75"/>
        <end position="98"/>
    </location>
</feature>